<feature type="compositionally biased region" description="Polar residues" evidence="1">
    <location>
        <begin position="58"/>
        <end position="70"/>
    </location>
</feature>
<protein>
    <submittedName>
        <fullName evidence="2">Uncharacterized protein</fullName>
    </submittedName>
</protein>
<dbReference type="AlphaFoldDB" id="A0A9P5T5L3"/>
<name>A0A9P5T5L3_9AGAM</name>
<dbReference type="Proteomes" id="UP000759537">
    <property type="component" value="Unassembled WGS sequence"/>
</dbReference>
<feature type="compositionally biased region" description="Polar residues" evidence="1">
    <location>
        <begin position="78"/>
        <end position="88"/>
    </location>
</feature>
<proteinExistence type="predicted"/>
<feature type="region of interest" description="Disordered" evidence="1">
    <location>
        <begin position="222"/>
        <end position="252"/>
    </location>
</feature>
<feature type="compositionally biased region" description="Polar residues" evidence="1">
    <location>
        <begin position="1"/>
        <end position="18"/>
    </location>
</feature>
<reference evidence="2" key="1">
    <citation type="submission" date="2019-10" db="EMBL/GenBank/DDBJ databases">
        <authorList>
            <consortium name="DOE Joint Genome Institute"/>
            <person name="Kuo A."/>
            <person name="Miyauchi S."/>
            <person name="Kiss E."/>
            <person name="Drula E."/>
            <person name="Kohler A."/>
            <person name="Sanchez-Garcia M."/>
            <person name="Andreopoulos B."/>
            <person name="Barry K.W."/>
            <person name="Bonito G."/>
            <person name="Buee M."/>
            <person name="Carver A."/>
            <person name="Chen C."/>
            <person name="Cichocki N."/>
            <person name="Clum A."/>
            <person name="Culley D."/>
            <person name="Crous P.W."/>
            <person name="Fauchery L."/>
            <person name="Girlanda M."/>
            <person name="Hayes R."/>
            <person name="Keri Z."/>
            <person name="LaButti K."/>
            <person name="Lipzen A."/>
            <person name="Lombard V."/>
            <person name="Magnuson J."/>
            <person name="Maillard F."/>
            <person name="Morin E."/>
            <person name="Murat C."/>
            <person name="Nolan M."/>
            <person name="Ohm R."/>
            <person name="Pangilinan J."/>
            <person name="Pereira M."/>
            <person name="Perotto S."/>
            <person name="Peter M."/>
            <person name="Riley R."/>
            <person name="Sitrit Y."/>
            <person name="Stielow B."/>
            <person name="Szollosi G."/>
            <person name="Zifcakova L."/>
            <person name="Stursova M."/>
            <person name="Spatafora J.W."/>
            <person name="Tedersoo L."/>
            <person name="Vaario L.-M."/>
            <person name="Yamada A."/>
            <person name="Yan M."/>
            <person name="Wang P."/>
            <person name="Xu J."/>
            <person name="Bruns T."/>
            <person name="Baldrian P."/>
            <person name="Vilgalys R."/>
            <person name="Henrissat B."/>
            <person name="Grigoriev I.V."/>
            <person name="Hibbett D."/>
            <person name="Nagy L.G."/>
            <person name="Martin F.M."/>
        </authorList>
    </citation>
    <scope>NUCLEOTIDE SEQUENCE</scope>
    <source>
        <strain evidence="2">Prilba</strain>
    </source>
</reference>
<evidence type="ECO:0000313" key="2">
    <source>
        <dbReference type="EMBL" id="KAF8476350.1"/>
    </source>
</evidence>
<evidence type="ECO:0000256" key="1">
    <source>
        <dbReference type="SAM" id="MobiDB-lite"/>
    </source>
</evidence>
<comment type="caution">
    <text evidence="2">The sequence shown here is derived from an EMBL/GenBank/DDBJ whole genome shotgun (WGS) entry which is preliminary data.</text>
</comment>
<reference evidence="2" key="2">
    <citation type="journal article" date="2020" name="Nat. Commun.">
        <title>Large-scale genome sequencing of mycorrhizal fungi provides insights into the early evolution of symbiotic traits.</title>
        <authorList>
            <person name="Miyauchi S."/>
            <person name="Kiss E."/>
            <person name="Kuo A."/>
            <person name="Drula E."/>
            <person name="Kohler A."/>
            <person name="Sanchez-Garcia M."/>
            <person name="Morin E."/>
            <person name="Andreopoulos B."/>
            <person name="Barry K.W."/>
            <person name="Bonito G."/>
            <person name="Buee M."/>
            <person name="Carver A."/>
            <person name="Chen C."/>
            <person name="Cichocki N."/>
            <person name="Clum A."/>
            <person name="Culley D."/>
            <person name="Crous P.W."/>
            <person name="Fauchery L."/>
            <person name="Girlanda M."/>
            <person name="Hayes R.D."/>
            <person name="Keri Z."/>
            <person name="LaButti K."/>
            <person name="Lipzen A."/>
            <person name="Lombard V."/>
            <person name="Magnuson J."/>
            <person name="Maillard F."/>
            <person name="Murat C."/>
            <person name="Nolan M."/>
            <person name="Ohm R.A."/>
            <person name="Pangilinan J."/>
            <person name="Pereira M.F."/>
            <person name="Perotto S."/>
            <person name="Peter M."/>
            <person name="Pfister S."/>
            <person name="Riley R."/>
            <person name="Sitrit Y."/>
            <person name="Stielow J.B."/>
            <person name="Szollosi G."/>
            <person name="Zifcakova L."/>
            <person name="Stursova M."/>
            <person name="Spatafora J.W."/>
            <person name="Tedersoo L."/>
            <person name="Vaario L.M."/>
            <person name="Yamada A."/>
            <person name="Yan M."/>
            <person name="Wang P."/>
            <person name="Xu J."/>
            <person name="Bruns T."/>
            <person name="Baldrian P."/>
            <person name="Vilgalys R."/>
            <person name="Dunand C."/>
            <person name="Henrissat B."/>
            <person name="Grigoriev I.V."/>
            <person name="Hibbett D."/>
            <person name="Nagy L.G."/>
            <person name="Martin F.M."/>
        </authorList>
    </citation>
    <scope>NUCLEOTIDE SEQUENCE</scope>
    <source>
        <strain evidence="2">Prilba</strain>
    </source>
</reference>
<keyword evidence="3" id="KW-1185">Reference proteome</keyword>
<dbReference type="EMBL" id="WHVB01000015">
    <property type="protein sequence ID" value="KAF8476350.1"/>
    <property type="molecule type" value="Genomic_DNA"/>
</dbReference>
<gene>
    <name evidence="2" type="ORF">DFH94DRAFT_694995</name>
</gene>
<organism evidence="2 3">
    <name type="scientific">Russula ochroleuca</name>
    <dbReference type="NCBI Taxonomy" id="152965"/>
    <lineage>
        <taxon>Eukaryota</taxon>
        <taxon>Fungi</taxon>
        <taxon>Dikarya</taxon>
        <taxon>Basidiomycota</taxon>
        <taxon>Agaricomycotina</taxon>
        <taxon>Agaricomycetes</taxon>
        <taxon>Russulales</taxon>
        <taxon>Russulaceae</taxon>
        <taxon>Russula</taxon>
    </lineage>
</organism>
<feature type="region of interest" description="Disordered" evidence="1">
    <location>
        <begin position="1"/>
        <end position="104"/>
    </location>
</feature>
<accession>A0A9P5T5L3</accession>
<evidence type="ECO:0000313" key="3">
    <source>
        <dbReference type="Proteomes" id="UP000759537"/>
    </source>
</evidence>
<sequence length="252" mass="27010">MQYPKSSSESFVQRTSSFHNREHGFSTPHPPDISDSRGKVGPSSNSAPSLGRRENPITPLSASVSTQNQPKLRVRLINNGNSTVSGTNPLPLPPSLPGGSQTLATSSTLPALEIVRAPSNLEKGREPQAQPGLFPAKSRHVGLRRLGLGRVGPPLEGGPPPPGLRRGLLKKEKVDARRGNRLKLSANAEPNSTTSYTPNAIQYLKASLKGFVQRTYTSLRSREYDSSAPHFPDSSNPRGKAVLSSNSAPPFE</sequence>
<feature type="compositionally biased region" description="Polar residues" evidence="1">
    <location>
        <begin position="233"/>
        <end position="252"/>
    </location>
</feature>